<reference evidence="2" key="1">
    <citation type="journal article" date="2023" name="Science">
        <title>Genome structures resolve the early diversification of teleost fishes.</title>
        <authorList>
            <person name="Parey E."/>
            <person name="Louis A."/>
            <person name="Montfort J."/>
            <person name="Bouchez O."/>
            <person name="Roques C."/>
            <person name="Iampietro C."/>
            <person name="Lluch J."/>
            <person name="Castinel A."/>
            <person name="Donnadieu C."/>
            <person name="Desvignes T."/>
            <person name="Floi Bucao C."/>
            <person name="Jouanno E."/>
            <person name="Wen M."/>
            <person name="Mejri S."/>
            <person name="Dirks R."/>
            <person name="Jansen H."/>
            <person name="Henkel C."/>
            <person name="Chen W.J."/>
            <person name="Zahm M."/>
            <person name="Cabau C."/>
            <person name="Klopp C."/>
            <person name="Thompson A.W."/>
            <person name="Robinson-Rechavi M."/>
            <person name="Braasch I."/>
            <person name="Lecointre G."/>
            <person name="Bobe J."/>
            <person name="Postlethwait J.H."/>
            <person name="Berthelot C."/>
            <person name="Roest Crollius H."/>
            <person name="Guiguen Y."/>
        </authorList>
    </citation>
    <scope>NUCLEOTIDE SEQUENCE</scope>
    <source>
        <strain evidence="2">WJC10195</strain>
    </source>
</reference>
<dbReference type="Proteomes" id="UP001152622">
    <property type="component" value="Chromosome 3"/>
</dbReference>
<comment type="caution">
    <text evidence="2">The sequence shown here is derived from an EMBL/GenBank/DDBJ whole genome shotgun (WGS) entry which is preliminary data.</text>
</comment>
<feature type="region of interest" description="Disordered" evidence="1">
    <location>
        <begin position="1"/>
        <end position="49"/>
    </location>
</feature>
<evidence type="ECO:0000313" key="2">
    <source>
        <dbReference type="EMBL" id="KAJ8369353.1"/>
    </source>
</evidence>
<feature type="compositionally biased region" description="Polar residues" evidence="1">
    <location>
        <begin position="1"/>
        <end position="31"/>
    </location>
</feature>
<feature type="region of interest" description="Disordered" evidence="1">
    <location>
        <begin position="63"/>
        <end position="96"/>
    </location>
</feature>
<evidence type="ECO:0000256" key="1">
    <source>
        <dbReference type="SAM" id="MobiDB-lite"/>
    </source>
</evidence>
<dbReference type="AlphaFoldDB" id="A0A9Q1FX20"/>
<keyword evidence="3" id="KW-1185">Reference proteome</keyword>
<proteinExistence type="predicted"/>
<protein>
    <submittedName>
        <fullName evidence="2">Uncharacterized protein</fullName>
    </submittedName>
</protein>
<accession>A0A9Q1FX20</accession>
<name>A0A9Q1FX20_SYNKA</name>
<organism evidence="2 3">
    <name type="scientific">Synaphobranchus kaupii</name>
    <name type="common">Kaup's arrowtooth eel</name>
    <dbReference type="NCBI Taxonomy" id="118154"/>
    <lineage>
        <taxon>Eukaryota</taxon>
        <taxon>Metazoa</taxon>
        <taxon>Chordata</taxon>
        <taxon>Craniata</taxon>
        <taxon>Vertebrata</taxon>
        <taxon>Euteleostomi</taxon>
        <taxon>Actinopterygii</taxon>
        <taxon>Neopterygii</taxon>
        <taxon>Teleostei</taxon>
        <taxon>Anguilliformes</taxon>
        <taxon>Synaphobranchidae</taxon>
        <taxon>Synaphobranchus</taxon>
    </lineage>
</organism>
<gene>
    <name evidence="2" type="ORF">SKAU_G00093810</name>
</gene>
<dbReference type="EMBL" id="JAINUF010000003">
    <property type="protein sequence ID" value="KAJ8369353.1"/>
    <property type="molecule type" value="Genomic_DNA"/>
</dbReference>
<evidence type="ECO:0000313" key="3">
    <source>
        <dbReference type="Proteomes" id="UP001152622"/>
    </source>
</evidence>
<sequence length="130" mass="13689">MNNLTAQFQQFQLGRETPATNPETASQNSAPTLGRETLLPPPEPYAGEPVDNLLQVVSVLMDSGTNGRRGRCGDSLPVRPAQHPSPGSSGGINGAPLIRITHVTPPLRHRAPAGYVALQGSPALPLKARD</sequence>